<evidence type="ECO:0000256" key="2">
    <source>
        <dbReference type="ARBA" id="ARBA00022670"/>
    </source>
</evidence>
<evidence type="ECO:0000313" key="8">
    <source>
        <dbReference type="Proteomes" id="UP000192578"/>
    </source>
</evidence>
<dbReference type="PRINTS" id="PR00722">
    <property type="entry name" value="CHYMOTRYPSIN"/>
</dbReference>
<keyword evidence="4" id="KW-0720">Serine protease</keyword>
<accession>A0A9X6NMH8</accession>
<dbReference type="Pfam" id="PF00089">
    <property type="entry name" value="Trypsin"/>
    <property type="match status" value="1"/>
</dbReference>
<dbReference type="SMART" id="SM00020">
    <property type="entry name" value="Tryp_SPc"/>
    <property type="match status" value="1"/>
</dbReference>
<comment type="caution">
    <text evidence="7">The sequence shown here is derived from an EMBL/GenBank/DDBJ whole genome shotgun (WGS) entry which is preliminary data.</text>
</comment>
<evidence type="ECO:0000256" key="3">
    <source>
        <dbReference type="ARBA" id="ARBA00022801"/>
    </source>
</evidence>
<dbReference type="InterPro" id="IPR018114">
    <property type="entry name" value="TRYPSIN_HIS"/>
</dbReference>
<reference evidence="8" key="1">
    <citation type="submission" date="2017-01" db="EMBL/GenBank/DDBJ databases">
        <title>Comparative genomics of anhydrobiosis in the tardigrade Hypsibius dujardini.</title>
        <authorList>
            <person name="Yoshida Y."/>
            <person name="Koutsovoulos G."/>
            <person name="Laetsch D."/>
            <person name="Stevens L."/>
            <person name="Kumar S."/>
            <person name="Horikawa D."/>
            <person name="Ishino K."/>
            <person name="Komine S."/>
            <person name="Tomita M."/>
            <person name="Blaxter M."/>
            <person name="Arakawa K."/>
        </authorList>
    </citation>
    <scope>NUCLEOTIDE SEQUENCE [LARGE SCALE GENOMIC DNA]</scope>
    <source>
        <strain evidence="8">Z151</strain>
    </source>
</reference>
<organism evidence="7 8">
    <name type="scientific">Hypsibius exemplaris</name>
    <name type="common">Freshwater tardigrade</name>
    <dbReference type="NCBI Taxonomy" id="2072580"/>
    <lineage>
        <taxon>Eukaryota</taxon>
        <taxon>Metazoa</taxon>
        <taxon>Ecdysozoa</taxon>
        <taxon>Tardigrada</taxon>
        <taxon>Eutardigrada</taxon>
        <taxon>Parachela</taxon>
        <taxon>Hypsibioidea</taxon>
        <taxon>Hypsibiidae</taxon>
        <taxon>Hypsibius</taxon>
    </lineage>
</organism>
<dbReference type="InterPro" id="IPR050430">
    <property type="entry name" value="Peptidase_S1"/>
</dbReference>
<keyword evidence="5" id="KW-1015">Disulfide bond</keyword>
<dbReference type="EMBL" id="MTYJ01001000">
    <property type="protein sequence ID" value="OWA55576.1"/>
    <property type="molecule type" value="Genomic_DNA"/>
</dbReference>
<protein>
    <recommendedName>
        <fullName evidence="6">Peptidase S1 domain-containing protein</fullName>
    </recommendedName>
</protein>
<feature type="non-terminal residue" evidence="7">
    <location>
        <position position="239"/>
    </location>
</feature>
<keyword evidence="2" id="KW-0645">Protease</keyword>
<dbReference type="GO" id="GO:0006508">
    <property type="term" value="P:proteolysis"/>
    <property type="evidence" value="ECO:0007669"/>
    <property type="project" value="UniProtKB-KW"/>
</dbReference>
<dbReference type="InterPro" id="IPR001254">
    <property type="entry name" value="Trypsin_dom"/>
</dbReference>
<dbReference type="InterPro" id="IPR001314">
    <property type="entry name" value="Peptidase_S1A"/>
</dbReference>
<dbReference type="PANTHER" id="PTHR24276">
    <property type="entry name" value="POLYSERASE-RELATED"/>
    <property type="match status" value="1"/>
</dbReference>
<dbReference type="Gene3D" id="2.40.10.10">
    <property type="entry name" value="Trypsin-like serine proteases"/>
    <property type="match status" value="1"/>
</dbReference>
<evidence type="ECO:0000256" key="1">
    <source>
        <dbReference type="ARBA" id="ARBA00007664"/>
    </source>
</evidence>
<comment type="similarity">
    <text evidence="1">Belongs to the peptidase S1 family.</text>
</comment>
<name>A0A9X6NMH8_HYPEX</name>
<sequence>MHGRIIEGQEESDEPEQEDAETLESLFAQLEPTLFNRTLLKRPDSAIFRVSTALPLEFPFMVSLRKDGSHFCGGVLLSAQHVLTAAHCLFDASGNKLQANEITVGVGLHNRITNQPANLFAVRFMNPHANYRGWSTIYEHDIAMLTLREQIPRSMSGTLAIRIVLPSSERINPRPGSILLAAGWGQTVSGARGYGKAAEKLQAANMTVISLSVCRQRLEDAHMPITKICVDSTVTTTCQ</sequence>
<dbReference type="PROSITE" id="PS50240">
    <property type="entry name" value="TRYPSIN_DOM"/>
    <property type="match status" value="1"/>
</dbReference>
<keyword evidence="3" id="KW-0378">Hydrolase</keyword>
<evidence type="ECO:0000256" key="5">
    <source>
        <dbReference type="ARBA" id="ARBA00023157"/>
    </source>
</evidence>
<dbReference type="AlphaFoldDB" id="A0A9X6NMH8"/>
<evidence type="ECO:0000313" key="7">
    <source>
        <dbReference type="EMBL" id="OWA55576.1"/>
    </source>
</evidence>
<keyword evidence="8" id="KW-1185">Reference proteome</keyword>
<dbReference type="SUPFAM" id="SSF50494">
    <property type="entry name" value="Trypsin-like serine proteases"/>
    <property type="match status" value="1"/>
</dbReference>
<evidence type="ECO:0000259" key="6">
    <source>
        <dbReference type="PROSITE" id="PS50240"/>
    </source>
</evidence>
<dbReference type="OrthoDB" id="8440449at2759"/>
<dbReference type="InterPro" id="IPR009003">
    <property type="entry name" value="Peptidase_S1_PA"/>
</dbReference>
<dbReference type="Proteomes" id="UP000192578">
    <property type="component" value="Unassembled WGS sequence"/>
</dbReference>
<feature type="domain" description="Peptidase S1" evidence="6">
    <location>
        <begin position="47"/>
        <end position="239"/>
    </location>
</feature>
<gene>
    <name evidence="7" type="ORF">BV898_19963</name>
</gene>
<dbReference type="PROSITE" id="PS00134">
    <property type="entry name" value="TRYPSIN_HIS"/>
    <property type="match status" value="1"/>
</dbReference>
<proteinExistence type="inferred from homology"/>
<dbReference type="PANTHER" id="PTHR24276:SF91">
    <property type="entry name" value="AT26814P-RELATED"/>
    <property type="match status" value="1"/>
</dbReference>
<dbReference type="InterPro" id="IPR043504">
    <property type="entry name" value="Peptidase_S1_PA_chymotrypsin"/>
</dbReference>
<dbReference type="GO" id="GO:0004252">
    <property type="term" value="F:serine-type endopeptidase activity"/>
    <property type="evidence" value="ECO:0007669"/>
    <property type="project" value="InterPro"/>
</dbReference>
<dbReference type="FunFam" id="2.40.10.10:FF:000068">
    <property type="entry name" value="transmembrane protease serine 2"/>
    <property type="match status" value="1"/>
</dbReference>
<evidence type="ECO:0000256" key="4">
    <source>
        <dbReference type="ARBA" id="ARBA00022825"/>
    </source>
</evidence>